<evidence type="ECO:0008006" key="7">
    <source>
        <dbReference type="Google" id="ProtNLM"/>
    </source>
</evidence>
<keyword evidence="6" id="KW-1185">Reference proteome</keyword>
<keyword evidence="1 2" id="KW-0732">Signal</keyword>
<reference evidence="5 6" key="1">
    <citation type="submission" date="2017-07" db="EMBL/GenBank/DDBJ databases">
        <title>Flavobacterium cyanobacteriorum sp. nov., isolated from cyanobacterial aggregates in a eutrophic lake.</title>
        <authorList>
            <person name="Cai H."/>
        </authorList>
    </citation>
    <scope>NUCLEOTIDE SEQUENCE [LARGE SCALE GENOMIC DNA]</scope>
    <source>
        <strain evidence="5 6">TH167</strain>
    </source>
</reference>
<evidence type="ECO:0000259" key="4">
    <source>
        <dbReference type="Pfam" id="PF18962"/>
    </source>
</evidence>
<dbReference type="InterPro" id="IPR013517">
    <property type="entry name" value="FG-GAP"/>
</dbReference>
<dbReference type="Pfam" id="PF13517">
    <property type="entry name" value="FG-GAP_3"/>
    <property type="match status" value="3"/>
</dbReference>
<dbReference type="Pfam" id="PF18962">
    <property type="entry name" value="Por_Secre_tail"/>
    <property type="match status" value="1"/>
</dbReference>
<feature type="domain" description="ASPIC/UnbV" evidence="3">
    <location>
        <begin position="516"/>
        <end position="582"/>
    </location>
</feature>
<evidence type="ECO:0000256" key="2">
    <source>
        <dbReference type="SAM" id="SignalP"/>
    </source>
</evidence>
<dbReference type="Pfam" id="PF07593">
    <property type="entry name" value="UnbV_ASPIC"/>
    <property type="match status" value="1"/>
</dbReference>
<dbReference type="SUPFAM" id="SSF69318">
    <property type="entry name" value="Integrin alpha N-terminal domain"/>
    <property type="match status" value="1"/>
</dbReference>
<dbReference type="InterPro" id="IPR026444">
    <property type="entry name" value="Secre_tail"/>
</dbReference>
<gene>
    <name evidence="5" type="ORF">CHX27_04055</name>
</gene>
<dbReference type="InterPro" id="IPR028994">
    <property type="entry name" value="Integrin_alpha_N"/>
</dbReference>
<dbReference type="OrthoDB" id="9816120at2"/>
<feature type="domain" description="Secretion system C-terminal sorting" evidence="4">
    <location>
        <begin position="602"/>
        <end position="670"/>
    </location>
</feature>
<dbReference type="InterPro" id="IPR011519">
    <property type="entry name" value="UnbV_ASPIC"/>
</dbReference>
<dbReference type="InterPro" id="IPR027039">
    <property type="entry name" value="Crtac1"/>
</dbReference>
<feature type="chain" id="PRO_5013055841" description="RNA-binding protein" evidence="2">
    <location>
        <begin position="27"/>
        <end position="672"/>
    </location>
</feature>
<evidence type="ECO:0000313" key="5">
    <source>
        <dbReference type="EMBL" id="OYQ46763.1"/>
    </source>
</evidence>
<proteinExistence type="predicted"/>
<dbReference type="AlphaFoldDB" id="A0A255ZZ41"/>
<organism evidence="5 6">
    <name type="scientific">Flavobacterium aurantiibacter</name>
    <dbReference type="NCBI Taxonomy" id="2023067"/>
    <lineage>
        <taxon>Bacteria</taxon>
        <taxon>Pseudomonadati</taxon>
        <taxon>Bacteroidota</taxon>
        <taxon>Flavobacteriia</taxon>
        <taxon>Flavobacteriales</taxon>
        <taxon>Flavobacteriaceae</taxon>
        <taxon>Flavobacterium</taxon>
    </lineage>
</organism>
<feature type="signal peptide" evidence="2">
    <location>
        <begin position="1"/>
        <end position="26"/>
    </location>
</feature>
<evidence type="ECO:0000313" key="6">
    <source>
        <dbReference type="Proteomes" id="UP000216035"/>
    </source>
</evidence>
<comment type="caution">
    <text evidence="5">The sequence shown here is derived from an EMBL/GenBank/DDBJ whole genome shotgun (WGS) entry which is preliminary data.</text>
</comment>
<dbReference type="RefSeq" id="WP_094485487.1">
    <property type="nucleotide sequence ID" value="NZ_NOXX01000159.1"/>
</dbReference>
<evidence type="ECO:0000256" key="1">
    <source>
        <dbReference type="ARBA" id="ARBA00022729"/>
    </source>
</evidence>
<dbReference type="Proteomes" id="UP000216035">
    <property type="component" value="Unassembled WGS sequence"/>
</dbReference>
<dbReference type="EMBL" id="NOXX01000159">
    <property type="protein sequence ID" value="OYQ46763.1"/>
    <property type="molecule type" value="Genomic_DNA"/>
</dbReference>
<evidence type="ECO:0000259" key="3">
    <source>
        <dbReference type="Pfam" id="PF07593"/>
    </source>
</evidence>
<accession>A0A255ZZ41</accession>
<dbReference type="PANTHER" id="PTHR16026">
    <property type="entry name" value="CARTILAGE ACIDIC PROTEIN 1"/>
    <property type="match status" value="1"/>
</dbReference>
<name>A0A255ZZ41_9FLAO</name>
<dbReference type="NCBIfam" id="TIGR04183">
    <property type="entry name" value="Por_Secre_tail"/>
    <property type="match status" value="1"/>
</dbReference>
<dbReference type="PANTHER" id="PTHR16026:SF0">
    <property type="entry name" value="CARTILAGE ACIDIC PROTEIN 1"/>
    <property type="match status" value="1"/>
</dbReference>
<dbReference type="Gene3D" id="2.130.10.130">
    <property type="entry name" value="Integrin alpha, N-terminal"/>
    <property type="match status" value="2"/>
</dbReference>
<sequence>MKNKLLLTLSVLSLQAAVAQSNCANAVPVTAGLTVVPTITGTPPTQFCNTQDQSASAANWYVYSPTQTYLVKISTDLQVNLNGDTRFSVYSGDCGSLTCVTGDDDDGILGNPSYLSVAIFQAVAGTTYYIAFDNNWSTNGFTFSLEEDEFVPPPPPILTFTQQSISVPSGYQNCVVDMNGDFLDDIVSIAPNQVTVLRQIPNGGGFTTIQMSTPSTIFMPTWSVAAGDINKDGKNDLLYGNGSGVAFMKQNAAGTAFTLMQTDEDVFSQRSNFIDLNNDGHLDAFVCHDVAPNVRYLNDGAGNYTFSQGGIGDFPTGGNYGSIFVDYDNDGDQDLFIAKCRGGSSNAKVDELHRNDGNNTWTDVSVAAGMNEPSQSWSAAWADFDNDGDMDAMIGASSFADGGHKLRKNNGDGTFTDITVGSGLDTFTATNIENNAHDYDNDGWVDIFMGSNTIMKNNGDWTFTPSTIVPTNGPVGDLNNDGFLDIQNNNQIYLSNGNDNNWSKICLNGVQSNKNGIGARIEMHTASGMQIRDVRSGDGFRYMSSLNTHFGLGTNESITKVVVKWPSGIIEEIWNPEINKSIVLTEGQTLSTGGISQDFVSIYPNPVRESLNIKADGFELESFEIFDLTGKKLLKGLVKNNTVNVSNLTSGTYVAVIKTTDGKSKTAKFIKQ</sequence>
<protein>
    <recommendedName>
        <fullName evidence="7">RNA-binding protein</fullName>
    </recommendedName>
</protein>